<dbReference type="EMBL" id="SADE01000004">
    <property type="protein sequence ID" value="RVU33842.1"/>
    <property type="molecule type" value="Genomic_DNA"/>
</dbReference>
<dbReference type="InterPro" id="IPR001623">
    <property type="entry name" value="DnaJ_domain"/>
</dbReference>
<reference evidence="5" key="1">
    <citation type="submission" date="2019-01" db="EMBL/GenBank/DDBJ databases">
        <title>Gri0909 isolated from a small marine red alga.</title>
        <authorList>
            <person name="Kim J."/>
            <person name="Jeong S.E."/>
            <person name="Jeon C.O."/>
        </authorList>
    </citation>
    <scope>NUCLEOTIDE SEQUENCE [LARGE SCALE GENOMIC DNA]</scope>
    <source>
        <strain evidence="5">Gri0909</strain>
    </source>
</reference>
<dbReference type="Pfam" id="PF01556">
    <property type="entry name" value="DnaJ_C"/>
    <property type="match status" value="1"/>
</dbReference>
<dbReference type="InterPro" id="IPR018253">
    <property type="entry name" value="DnaJ_domain_CS"/>
</dbReference>
<feature type="region of interest" description="Disordered" evidence="2">
    <location>
        <begin position="65"/>
        <end position="88"/>
    </location>
</feature>
<dbReference type="InterPro" id="IPR008971">
    <property type="entry name" value="HSP40/DnaJ_pept-bd"/>
</dbReference>
<dbReference type="SUPFAM" id="SSF46565">
    <property type="entry name" value="Chaperone J-domain"/>
    <property type="match status" value="1"/>
</dbReference>
<organism evidence="4 5">
    <name type="scientific">Hwanghaeella grinnelliae</name>
    <dbReference type="NCBI Taxonomy" id="2500179"/>
    <lineage>
        <taxon>Bacteria</taxon>
        <taxon>Pseudomonadati</taxon>
        <taxon>Pseudomonadota</taxon>
        <taxon>Alphaproteobacteria</taxon>
        <taxon>Rhodospirillales</taxon>
        <taxon>Rhodospirillaceae</taxon>
        <taxon>Hwanghaeella</taxon>
    </lineage>
</organism>
<dbReference type="PROSITE" id="PS50076">
    <property type="entry name" value="DNAJ_2"/>
    <property type="match status" value="1"/>
</dbReference>
<comment type="caution">
    <text evidence="4">The sequence shown here is derived from an EMBL/GenBank/DDBJ whole genome shotgun (WGS) entry which is preliminary data.</text>
</comment>
<dbReference type="Gene3D" id="2.60.260.20">
    <property type="entry name" value="Urease metallochaperone UreE, N-terminal domain"/>
    <property type="match status" value="2"/>
</dbReference>
<dbReference type="CDD" id="cd10747">
    <property type="entry name" value="DnaJ_C"/>
    <property type="match status" value="1"/>
</dbReference>
<evidence type="ECO:0000313" key="4">
    <source>
        <dbReference type="EMBL" id="RVU33842.1"/>
    </source>
</evidence>
<dbReference type="GO" id="GO:0051082">
    <property type="term" value="F:unfolded protein binding"/>
    <property type="evidence" value="ECO:0007669"/>
    <property type="project" value="InterPro"/>
</dbReference>
<dbReference type="GO" id="GO:0042026">
    <property type="term" value="P:protein refolding"/>
    <property type="evidence" value="ECO:0007669"/>
    <property type="project" value="TreeGrafter"/>
</dbReference>
<dbReference type="InterPro" id="IPR036869">
    <property type="entry name" value="J_dom_sf"/>
</dbReference>
<dbReference type="PANTHER" id="PTHR43096">
    <property type="entry name" value="DNAJ HOMOLOG 1, MITOCHONDRIAL-RELATED"/>
    <property type="match status" value="1"/>
</dbReference>
<keyword evidence="1" id="KW-0143">Chaperone</keyword>
<accession>A0A437QH53</accession>
<evidence type="ECO:0000313" key="5">
    <source>
        <dbReference type="Proteomes" id="UP000287447"/>
    </source>
</evidence>
<feature type="compositionally biased region" description="Gly residues" evidence="2">
    <location>
        <begin position="78"/>
        <end position="88"/>
    </location>
</feature>
<dbReference type="PRINTS" id="PR00625">
    <property type="entry name" value="JDOMAIN"/>
</dbReference>
<dbReference type="FunFam" id="2.60.260.20:FF:000013">
    <property type="entry name" value="DnaJ subfamily B member 11"/>
    <property type="match status" value="1"/>
</dbReference>
<dbReference type="CDD" id="cd06257">
    <property type="entry name" value="DnaJ"/>
    <property type="match status" value="1"/>
</dbReference>
<dbReference type="PROSITE" id="PS00636">
    <property type="entry name" value="DNAJ_1"/>
    <property type="match status" value="1"/>
</dbReference>
<dbReference type="Pfam" id="PF00226">
    <property type="entry name" value="DnaJ"/>
    <property type="match status" value="1"/>
</dbReference>
<dbReference type="SUPFAM" id="SSF49493">
    <property type="entry name" value="HSP40/DnaJ peptide-binding domain"/>
    <property type="match status" value="2"/>
</dbReference>
<proteinExistence type="predicted"/>
<dbReference type="InterPro" id="IPR002939">
    <property type="entry name" value="DnaJ_C"/>
</dbReference>
<feature type="domain" description="J" evidence="3">
    <location>
        <begin position="3"/>
        <end position="68"/>
    </location>
</feature>
<dbReference type="AlphaFoldDB" id="A0A437QH53"/>
<dbReference type="RefSeq" id="WP_127767872.1">
    <property type="nucleotide sequence ID" value="NZ_SADE01000004.1"/>
</dbReference>
<evidence type="ECO:0000256" key="2">
    <source>
        <dbReference type="SAM" id="MobiDB-lite"/>
    </source>
</evidence>
<name>A0A437QH53_9PROT</name>
<dbReference type="SMART" id="SM00271">
    <property type="entry name" value="DnaJ"/>
    <property type="match status" value="1"/>
</dbReference>
<dbReference type="OrthoDB" id="9779889at2"/>
<dbReference type="GO" id="GO:0005737">
    <property type="term" value="C:cytoplasm"/>
    <property type="evidence" value="ECO:0007669"/>
    <property type="project" value="TreeGrafter"/>
</dbReference>
<gene>
    <name evidence="4" type="ORF">EOI86_22170</name>
</gene>
<dbReference type="PANTHER" id="PTHR43096:SF48">
    <property type="entry name" value="CHAPERONE PROTEIN DNAJ"/>
    <property type="match status" value="1"/>
</dbReference>
<keyword evidence="5" id="KW-1185">Reference proteome</keyword>
<dbReference type="Proteomes" id="UP000287447">
    <property type="component" value="Unassembled WGS sequence"/>
</dbReference>
<sequence>MKDPYSVLGVPKDADAAQIKSAYRKLAKELHPDVNPGDSIVEQRFKEVTAAYNLLSDPEKKAKYDRGEIGADGTPNRGYGGRQRAGAGGGGGFGGGGFGGFEAEDVEDFFGDIFGRQRQRQRNRTVKMRGKDVNYTINVTFEEAALGVKRRLKLYDGSHVDVDIPPGTSDGQSLRLRGKGMPGMGGGEAGDAFVEIQVQPHKFFERDGNDIFLELPVTITEALLGARVRVPTIHGPVAVKIPAGSNTGTSLRLNGKGVGGRKGGPGDQYVQLKVMLPDKPDADLNDFVREWSAKGNYDVRKKLGFPE</sequence>
<dbReference type="Gene3D" id="1.10.287.110">
    <property type="entry name" value="DnaJ domain"/>
    <property type="match status" value="1"/>
</dbReference>
<evidence type="ECO:0000256" key="1">
    <source>
        <dbReference type="ARBA" id="ARBA00023186"/>
    </source>
</evidence>
<evidence type="ECO:0000259" key="3">
    <source>
        <dbReference type="PROSITE" id="PS50076"/>
    </source>
</evidence>
<protein>
    <submittedName>
        <fullName evidence="4">J domain-containing protein</fullName>
    </submittedName>
</protein>